<feature type="transmembrane region" description="Helical" evidence="6">
    <location>
        <begin position="163"/>
        <end position="183"/>
    </location>
</feature>
<keyword evidence="3 6" id="KW-0812">Transmembrane</keyword>
<dbReference type="PANTHER" id="PTHR23502">
    <property type="entry name" value="MAJOR FACILITATOR SUPERFAMILY"/>
    <property type="match status" value="1"/>
</dbReference>
<feature type="transmembrane region" description="Helical" evidence="6">
    <location>
        <begin position="204"/>
        <end position="229"/>
    </location>
</feature>
<proteinExistence type="predicted"/>
<dbReference type="PANTHER" id="PTHR23502:SF132">
    <property type="entry name" value="POLYAMINE TRANSPORTER 2-RELATED"/>
    <property type="match status" value="1"/>
</dbReference>
<evidence type="ECO:0000256" key="1">
    <source>
        <dbReference type="ARBA" id="ARBA00004141"/>
    </source>
</evidence>
<evidence type="ECO:0000256" key="3">
    <source>
        <dbReference type="ARBA" id="ARBA00022692"/>
    </source>
</evidence>
<feature type="transmembrane region" description="Helical" evidence="6">
    <location>
        <begin position="249"/>
        <end position="267"/>
    </location>
</feature>
<feature type="non-terminal residue" evidence="8">
    <location>
        <position position="314"/>
    </location>
</feature>
<evidence type="ECO:0000256" key="6">
    <source>
        <dbReference type="SAM" id="Phobius"/>
    </source>
</evidence>
<evidence type="ECO:0000313" key="8">
    <source>
        <dbReference type="EMBL" id="MEJ8827554.1"/>
    </source>
</evidence>
<dbReference type="SUPFAM" id="SSF103473">
    <property type="entry name" value="MFS general substrate transporter"/>
    <property type="match status" value="1"/>
</dbReference>
<keyword evidence="5 6" id="KW-0472">Membrane</keyword>
<name>A0ABU8WDJ6_9BURK</name>
<feature type="transmembrane region" description="Helical" evidence="6">
    <location>
        <begin position="76"/>
        <end position="94"/>
    </location>
</feature>
<protein>
    <submittedName>
        <fullName evidence="8">MFS transporter</fullName>
    </submittedName>
</protein>
<dbReference type="Proteomes" id="UP001363010">
    <property type="component" value="Unassembled WGS sequence"/>
</dbReference>
<reference evidence="8 9" key="1">
    <citation type="submission" date="2024-03" db="EMBL/GenBank/DDBJ databases">
        <title>Novel species of the genus Variovorax.</title>
        <authorList>
            <person name="Liu Q."/>
            <person name="Xin Y.-H."/>
        </authorList>
    </citation>
    <scope>NUCLEOTIDE SEQUENCE [LARGE SCALE GENOMIC DNA]</scope>
    <source>
        <strain evidence="8 9">KACC 18501</strain>
    </source>
</reference>
<comment type="subcellular location">
    <subcellularLocation>
        <location evidence="1">Membrane</location>
        <topology evidence="1">Multi-pass membrane protein</topology>
    </subcellularLocation>
</comment>
<dbReference type="RefSeq" id="WP_340368564.1">
    <property type="nucleotide sequence ID" value="NZ_JBBKZV010000104.1"/>
</dbReference>
<sequence>MAHLTSLQAALLLGSMGTLATLWSDMLFPAIISIQQDLHTSATAVQQTVSLFFVANAFMCLWHGVLSDAWGRRKPLLIGLVVLVLTSLLSLLATRIEHLWILRTVQGLVVGLGHVLCRAAIRDLYSGEAAQKMIAHTSLMQTAGPIILPMLGGWLTWMWGWRAVFAFLGAVGVLMLLVYARHLPESLPPARRQAIRLGSLWRNYRLVLGSPWFMRLSVAHSCNWAAMYLYVAAGPQLVTHLLGRPPTDVYLVFTPMMAGLVAGFLCLPRLLRRWGTQRTMYLAYAGFALVNLLNVMLAAWVPSSLMHLLPLAAY</sequence>
<keyword evidence="4 6" id="KW-1133">Transmembrane helix</keyword>
<keyword evidence="2" id="KW-0813">Transport</keyword>
<gene>
    <name evidence="8" type="ORF">WKW80_37220</name>
</gene>
<feature type="transmembrane region" description="Helical" evidence="6">
    <location>
        <begin position="100"/>
        <end position="121"/>
    </location>
</feature>
<dbReference type="InterPro" id="IPR036259">
    <property type="entry name" value="MFS_trans_sf"/>
</dbReference>
<evidence type="ECO:0000313" key="9">
    <source>
        <dbReference type="Proteomes" id="UP001363010"/>
    </source>
</evidence>
<feature type="transmembrane region" description="Helical" evidence="6">
    <location>
        <begin position="44"/>
        <end position="64"/>
    </location>
</feature>
<dbReference type="Gene3D" id="1.20.1720.10">
    <property type="entry name" value="Multidrug resistance protein D"/>
    <property type="match status" value="1"/>
</dbReference>
<dbReference type="InterPro" id="IPR020846">
    <property type="entry name" value="MFS_dom"/>
</dbReference>
<dbReference type="Pfam" id="PF07690">
    <property type="entry name" value="MFS_1"/>
    <property type="match status" value="1"/>
</dbReference>
<feature type="domain" description="Major facilitator superfamily (MFS) profile" evidence="7">
    <location>
        <begin position="1"/>
        <end position="314"/>
    </location>
</feature>
<dbReference type="PROSITE" id="PS50850">
    <property type="entry name" value="MFS"/>
    <property type="match status" value="1"/>
</dbReference>
<comment type="caution">
    <text evidence="8">The sequence shown here is derived from an EMBL/GenBank/DDBJ whole genome shotgun (WGS) entry which is preliminary data.</text>
</comment>
<keyword evidence="9" id="KW-1185">Reference proteome</keyword>
<feature type="transmembrane region" description="Helical" evidence="6">
    <location>
        <begin position="133"/>
        <end position="157"/>
    </location>
</feature>
<evidence type="ECO:0000259" key="7">
    <source>
        <dbReference type="PROSITE" id="PS50850"/>
    </source>
</evidence>
<dbReference type="EMBL" id="JBBKZV010000104">
    <property type="protein sequence ID" value="MEJ8827554.1"/>
    <property type="molecule type" value="Genomic_DNA"/>
</dbReference>
<accession>A0ABU8WDJ6</accession>
<evidence type="ECO:0000256" key="2">
    <source>
        <dbReference type="ARBA" id="ARBA00022448"/>
    </source>
</evidence>
<organism evidence="8 9">
    <name type="scientific">Variovorax humicola</name>
    <dbReference type="NCBI Taxonomy" id="1769758"/>
    <lineage>
        <taxon>Bacteria</taxon>
        <taxon>Pseudomonadati</taxon>
        <taxon>Pseudomonadota</taxon>
        <taxon>Betaproteobacteria</taxon>
        <taxon>Burkholderiales</taxon>
        <taxon>Comamonadaceae</taxon>
        <taxon>Variovorax</taxon>
    </lineage>
</organism>
<evidence type="ECO:0000256" key="5">
    <source>
        <dbReference type="ARBA" id="ARBA00023136"/>
    </source>
</evidence>
<evidence type="ECO:0000256" key="4">
    <source>
        <dbReference type="ARBA" id="ARBA00022989"/>
    </source>
</evidence>
<feature type="transmembrane region" description="Helical" evidence="6">
    <location>
        <begin position="279"/>
        <end position="301"/>
    </location>
</feature>
<dbReference type="InterPro" id="IPR011701">
    <property type="entry name" value="MFS"/>
</dbReference>